<feature type="region of interest" description="Disordered" evidence="1">
    <location>
        <begin position="180"/>
        <end position="240"/>
    </location>
</feature>
<organism evidence="2">
    <name type="scientific">Cupriavidus necator</name>
    <name type="common">Alcaligenes eutrophus</name>
    <name type="synonym">Ralstonia eutropha</name>
    <dbReference type="NCBI Taxonomy" id="106590"/>
    <lineage>
        <taxon>Bacteria</taxon>
        <taxon>Pseudomonadati</taxon>
        <taxon>Pseudomonadota</taxon>
        <taxon>Betaproteobacteria</taxon>
        <taxon>Burkholderiales</taxon>
        <taxon>Burkholderiaceae</taxon>
        <taxon>Cupriavidus</taxon>
    </lineage>
</organism>
<protein>
    <submittedName>
        <fullName evidence="2">Uncharacterized protein</fullName>
    </submittedName>
</protein>
<sequence length="240" mass="25636">MTDQNKQPAEREAFQRWWDGSFGQVLELTGDEEADASCRIAKAAASQAWSAALSHPAGEAQPDTVPDTSQDWAKLGGAVAYHLIERHGEDWADIGRKMDAWGAARFAGPPSSDTGAQPAVIREAIEGAFEEREGWRMKIAAAVRALDAPPQAAPVAQALTDETRKALLLLAGRIEGAEEGLSPSVSTLQLRSAPSSPKPPRAPARNRPAKHGMTHSMRNGRAPGSRGLMMNRRIDASTSG</sequence>
<dbReference type="EMBL" id="FMSH01000019">
    <property type="protein sequence ID" value="SCU73469.1"/>
    <property type="molecule type" value="Genomic_DNA"/>
</dbReference>
<reference evidence="2" key="1">
    <citation type="submission" date="2016-09" db="EMBL/GenBank/DDBJ databases">
        <authorList>
            <person name="Capua I."/>
            <person name="De Benedictis P."/>
            <person name="Joannis T."/>
            <person name="Lombin L.H."/>
            <person name="Cattoli G."/>
        </authorList>
    </citation>
    <scope>NUCLEOTIDE SEQUENCE</scope>
    <source>
        <strain evidence="2">B9</strain>
    </source>
</reference>
<gene>
    <name evidence="2" type="ORF">CNECB9_1150013</name>
</gene>
<evidence type="ECO:0000256" key="1">
    <source>
        <dbReference type="SAM" id="MobiDB-lite"/>
    </source>
</evidence>
<name>A0A1K0I889_CUPNE</name>
<evidence type="ECO:0000313" key="2">
    <source>
        <dbReference type="EMBL" id="SCU73469.1"/>
    </source>
</evidence>
<dbReference type="AlphaFoldDB" id="A0A1K0I889"/>
<dbReference type="RefSeq" id="WP_340519818.1">
    <property type="nucleotide sequence ID" value="NZ_FMSH01000019.1"/>
</dbReference>
<proteinExistence type="predicted"/>
<accession>A0A1K0I889</accession>